<keyword evidence="4" id="KW-1185">Reference proteome</keyword>
<evidence type="ECO:0000259" key="2">
    <source>
        <dbReference type="Pfam" id="PF02517"/>
    </source>
</evidence>
<protein>
    <submittedName>
        <fullName evidence="3">CPBP family intramembrane metalloprotease</fullName>
    </submittedName>
</protein>
<dbReference type="RefSeq" id="WP_152584374.1">
    <property type="nucleotide sequence ID" value="NZ_CP045423.1"/>
</dbReference>
<feature type="transmembrane region" description="Helical" evidence="1">
    <location>
        <begin position="211"/>
        <end position="231"/>
    </location>
</feature>
<feature type="transmembrane region" description="Helical" evidence="1">
    <location>
        <begin position="178"/>
        <end position="199"/>
    </location>
</feature>
<dbReference type="KEGG" id="mico:GDR74_00025"/>
<feature type="transmembrane region" description="Helical" evidence="1">
    <location>
        <begin position="154"/>
        <end position="171"/>
    </location>
</feature>
<feature type="transmembrane region" description="Helical" evidence="1">
    <location>
        <begin position="94"/>
        <end position="115"/>
    </location>
</feature>
<evidence type="ECO:0000256" key="1">
    <source>
        <dbReference type="SAM" id="Phobius"/>
    </source>
</evidence>
<keyword evidence="3" id="KW-0378">Hydrolase</keyword>
<dbReference type="AlphaFoldDB" id="A0A5P9JXN3"/>
<keyword evidence="1" id="KW-0812">Transmembrane</keyword>
<gene>
    <name evidence="3" type="ORF">GDR74_00025</name>
</gene>
<accession>A0A5P9JXN3</accession>
<keyword evidence="1" id="KW-0472">Membrane</keyword>
<dbReference type="GO" id="GO:0080120">
    <property type="term" value="P:CAAX-box protein maturation"/>
    <property type="evidence" value="ECO:0007669"/>
    <property type="project" value="UniProtKB-ARBA"/>
</dbReference>
<organism evidence="3 4">
    <name type="scientific">Microvirga thermotolerans</name>
    <dbReference type="NCBI Taxonomy" id="2651334"/>
    <lineage>
        <taxon>Bacteria</taxon>
        <taxon>Pseudomonadati</taxon>
        <taxon>Pseudomonadota</taxon>
        <taxon>Alphaproteobacteria</taxon>
        <taxon>Hyphomicrobiales</taxon>
        <taxon>Methylobacteriaceae</taxon>
        <taxon>Microvirga</taxon>
    </lineage>
</organism>
<dbReference type="Proteomes" id="UP000325614">
    <property type="component" value="Chromosome"/>
</dbReference>
<dbReference type="EMBL" id="CP045423">
    <property type="protein sequence ID" value="QFU14724.1"/>
    <property type="molecule type" value="Genomic_DNA"/>
</dbReference>
<sequence length="265" mass="27178">MSATDRFLKPFLALSGLGLAGIASLVPVLGESIARLRRMPDAPDLPDAGLAALLLVQPTALLLAAVALGVALSEKACLHSLLLSRLRGGRGGPAVGAWGSTLVLAVLLASAAAAADLLFRSAFPQAFAGLPRLDEVSPGGRALGLLYGGITEELMMRFGLMSLLLWLGLRLTGGRGRIAVTGLAVALAALAFAAGHLGALATAADPAREILTVRTLVLNGALGLLFGWLYARHSLEHAMLAHAASHVTFWTATPLLLRLAPGLAS</sequence>
<reference evidence="3 4" key="1">
    <citation type="submission" date="2019-10" db="EMBL/GenBank/DDBJ databases">
        <title>Isolation, Identification of Microvirga thermotolerans HR1, a novel thermophilic bacterium and Comparative Genomics of the genus Microvirga.</title>
        <authorList>
            <person name="Li J."/>
            <person name="Zhang W."/>
            <person name="Lin M."/>
            <person name="Wang J."/>
        </authorList>
    </citation>
    <scope>NUCLEOTIDE SEQUENCE [LARGE SCALE GENOMIC DNA]</scope>
    <source>
        <strain evidence="3 4">HR1</strain>
    </source>
</reference>
<dbReference type="GO" id="GO:0006508">
    <property type="term" value="P:proteolysis"/>
    <property type="evidence" value="ECO:0007669"/>
    <property type="project" value="UniProtKB-KW"/>
</dbReference>
<keyword evidence="3" id="KW-0645">Protease</keyword>
<feature type="transmembrane region" description="Helical" evidence="1">
    <location>
        <begin position="54"/>
        <end position="73"/>
    </location>
</feature>
<dbReference type="GO" id="GO:0008237">
    <property type="term" value="F:metallopeptidase activity"/>
    <property type="evidence" value="ECO:0007669"/>
    <property type="project" value="UniProtKB-KW"/>
</dbReference>
<feature type="domain" description="CAAX prenyl protease 2/Lysostaphin resistance protein A-like" evidence="2">
    <location>
        <begin position="144"/>
        <end position="245"/>
    </location>
</feature>
<dbReference type="GO" id="GO:0004175">
    <property type="term" value="F:endopeptidase activity"/>
    <property type="evidence" value="ECO:0007669"/>
    <property type="project" value="UniProtKB-ARBA"/>
</dbReference>
<keyword evidence="3" id="KW-0482">Metalloprotease</keyword>
<name>A0A5P9JXN3_9HYPH</name>
<keyword evidence="1" id="KW-1133">Transmembrane helix</keyword>
<proteinExistence type="predicted"/>
<dbReference type="Pfam" id="PF02517">
    <property type="entry name" value="Rce1-like"/>
    <property type="match status" value="1"/>
</dbReference>
<dbReference type="InterPro" id="IPR003675">
    <property type="entry name" value="Rce1/LyrA-like_dom"/>
</dbReference>
<evidence type="ECO:0000313" key="4">
    <source>
        <dbReference type="Proteomes" id="UP000325614"/>
    </source>
</evidence>
<evidence type="ECO:0000313" key="3">
    <source>
        <dbReference type="EMBL" id="QFU14724.1"/>
    </source>
</evidence>